<keyword evidence="4" id="KW-0285">Flavoprotein</keyword>
<dbReference type="InterPro" id="IPR036188">
    <property type="entry name" value="FAD/NAD-bd_sf"/>
</dbReference>
<keyword evidence="8" id="KW-1185">Reference proteome</keyword>
<reference evidence="7 8" key="1">
    <citation type="journal article" date="2014" name="Mol. Plant">
        <title>Chromosome Scale Genome Assembly and Transcriptome Profiling of Nannochloropsis gaditana in Nitrogen Depletion.</title>
        <authorList>
            <person name="Corteggiani Carpinelli E."/>
            <person name="Telatin A."/>
            <person name="Vitulo N."/>
            <person name="Forcato C."/>
            <person name="D'Angelo M."/>
            <person name="Schiavon R."/>
            <person name="Vezzi A."/>
            <person name="Giacometti G.M."/>
            <person name="Morosinotto T."/>
            <person name="Valle G."/>
        </authorList>
    </citation>
    <scope>NUCLEOTIDE SEQUENCE [LARGE SCALE GENOMIC DNA]</scope>
    <source>
        <strain evidence="7 8">B-31</strain>
    </source>
</reference>
<comment type="cofactor">
    <cofactor evidence="1 4">
        <name>FAD</name>
        <dbReference type="ChEBI" id="CHEBI:57692"/>
    </cofactor>
</comment>
<dbReference type="Proteomes" id="UP000019335">
    <property type="component" value="Chromosome 9"/>
</dbReference>
<feature type="domain" description="Amine oxidase" evidence="6">
    <location>
        <begin position="123"/>
        <end position="397"/>
    </location>
</feature>
<evidence type="ECO:0000313" key="7">
    <source>
        <dbReference type="EMBL" id="EWM26179.1"/>
    </source>
</evidence>
<dbReference type="PRINTS" id="PR00757">
    <property type="entry name" value="AMINEOXDASEF"/>
</dbReference>
<name>W7U0L2_9STRA</name>
<feature type="compositionally biased region" description="Low complexity" evidence="5">
    <location>
        <begin position="780"/>
        <end position="800"/>
    </location>
</feature>
<dbReference type="Gene3D" id="3.50.50.60">
    <property type="entry name" value="FAD/NAD(P)-binding domain"/>
    <property type="match status" value="1"/>
</dbReference>
<feature type="compositionally biased region" description="Gly residues" evidence="5">
    <location>
        <begin position="415"/>
        <end position="429"/>
    </location>
</feature>
<feature type="compositionally biased region" description="Basic and acidic residues" evidence="5">
    <location>
        <begin position="603"/>
        <end position="634"/>
    </location>
</feature>
<proteinExistence type="inferred from homology"/>
<feature type="compositionally biased region" description="Basic and acidic residues" evidence="5">
    <location>
        <begin position="674"/>
        <end position="684"/>
    </location>
</feature>
<feature type="compositionally biased region" description="Low complexity" evidence="5">
    <location>
        <begin position="430"/>
        <end position="442"/>
    </location>
</feature>
<dbReference type="EC" id="1.4.3.-" evidence="4"/>
<dbReference type="OrthoDB" id="5046242at2759"/>
<dbReference type="PANTHER" id="PTHR42841">
    <property type="entry name" value="AMINE OXIDASE"/>
    <property type="match status" value="1"/>
</dbReference>
<feature type="region of interest" description="Disordered" evidence="5">
    <location>
        <begin position="415"/>
        <end position="463"/>
    </location>
</feature>
<keyword evidence="4" id="KW-0274">FAD</keyword>
<dbReference type="GO" id="GO:0016491">
    <property type="term" value="F:oxidoreductase activity"/>
    <property type="evidence" value="ECO:0007669"/>
    <property type="project" value="UniProtKB-KW"/>
</dbReference>
<dbReference type="AlphaFoldDB" id="W7U0L2"/>
<feature type="binding site" evidence="3">
    <location>
        <begin position="143"/>
        <end position="144"/>
    </location>
    <ligand>
        <name>FAD</name>
        <dbReference type="ChEBI" id="CHEBI:57692"/>
    </ligand>
</feature>
<accession>W7U0L2</accession>
<keyword evidence="2 4" id="KW-0560">Oxidoreductase</keyword>
<feature type="region of interest" description="Disordered" evidence="5">
    <location>
        <begin position="599"/>
        <end position="698"/>
    </location>
</feature>
<protein>
    <recommendedName>
        <fullName evidence="4">Amine oxidase</fullName>
        <ecNumber evidence="4">1.4.3.-</ecNumber>
    </recommendedName>
</protein>
<gene>
    <name evidence="7" type="ORF">Naga_100072g1</name>
</gene>
<sequence length="816" mass="86667">MLLRCARWGSAELAAAIIYVCLVVVFASSVEAKPASHRWSGTASRNLAFLPRFSGQRSSVVTPRTTPPPMTMPDGASRFSGSTGLHANLITTFLDSLFGPSKSSKRGLNITETHEVVVIGAGVAGLVAAKTLAAEGKDVVVVEAANQVGGRVQTDEYKGFLLDRGFQVFIEAYPAVKRQLDYQALDLQSFWPGALVRADGGFHTVADPFRRPQDLIKGLLAPVGSLGDKVKVGLLRVQATLTPLRAIFDSAETDTLTHLSKTKGLSPAIIERFFTPFYQGIYLAPLAEQSSRMFDFVFRMFAEGGISLPARGIRAVPEQLAATLPKGSLQLGVAAVRVGRGFVELSDGRVLGAEALIVATEEGTARKLLKKELVRERPKPLGGRGSTCLYYAVPGPAPIREPLLVLNGESAALGGRPGTTSGGTGGGTAGAAKTAGIRTGRTSARGAKKAGTASPFPSPSYPRPASRYPVNNVVFLSNIAPTYAPPGQTLVSVTVVGTPAVNDAVLDKAVREQLGDWFGREAVLGQWELLRIYRIPYAQPRQVPPTGPSFVLPAAVHWAQAGEGGEGLFVAGDYRNTATLNGAFESGERAAKAVLAHLAAHPPGEERRQGIEGGTLRKETGEDGDGRGGKRMPDSEAQPSLAASSSSTSTSALPSRPSMPRRSHRGQDATEAFARFRQENERGRSTIQGVVSGMEGRRGSPIVSRFREVSEARQSPAVAEKDMARARAAALRVVAPQPASSVVDEGFNLSRFRSDRDERKRIIMEKTAFTAPKEGMRQMTSSPAFTPSPAASTSATLRSSGVRSDASSGRESRFRD</sequence>
<evidence type="ECO:0000256" key="1">
    <source>
        <dbReference type="ARBA" id="ARBA00001974"/>
    </source>
</evidence>
<feature type="compositionally biased region" description="Low complexity" evidence="5">
    <location>
        <begin position="639"/>
        <end position="658"/>
    </location>
</feature>
<feature type="region of interest" description="Disordered" evidence="5">
    <location>
        <begin position="765"/>
        <end position="816"/>
    </location>
</feature>
<dbReference type="SUPFAM" id="SSF51905">
    <property type="entry name" value="FAD/NAD(P)-binding domain"/>
    <property type="match status" value="1"/>
</dbReference>
<evidence type="ECO:0000256" key="5">
    <source>
        <dbReference type="SAM" id="MobiDB-lite"/>
    </source>
</evidence>
<dbReference type="InterPro" id="IPR002937">
    <property type="entry name" value="Amino_oxidase"/>
</dbReference>
<dbReference type="Pfam" id="PF01593">
    <property type="entry name" value="Amino_oxidase"/>
    <property type="match status" value="2"/>
</dbReference>
<evidence type="ECO:0000313" key="8">
    <source>
        <dbReference type="Proteomes" id="UP000019335"/>
    </source>
</evidence>
<evidence type="ECO:0000256" key="2">
    <source>
        <dbReference type="ARBA" id="ARBA00023002"/>
    </source>
</evidence>
<feature type="domain" description="Amine oxidase" evidence="6">
    <location>
        <begin position="474"/>
        <end position="595"/>
    </location>
</feature>
<evidence type="ECO:0000256" key="4">
    <source>
        <dbReference type="RuleBase" id="RU362067"/>
    </source>
</evidence>
<comment type="similarity">
    <text evidence="4">Belongs to the flavin monoamine oxidase family.</text>
</comment>
<organism evidence="7 8">
    <name type="scientific">Nannochloropsis gaditana</name>
    <dbReference type="NCBI Taxonomy" id="72520"/>
    <lineage>
        <taxon>Eukaryota</taxon>
        <taxon>Sar</taxon>
        <taxon>Stramenopiles</taxon>
        <taxon>Ochrophyta</taxon>
        <taxon>Eustigmatophyceae</taxon>
        <taxon>Eustigmatales</taxon>
        <taxon>Monodopsidaceae</taxon>
        <taxon>Nannochloropsis</taxon>
    </lineage>
</organism>
<comment type="caution">
    <text evidence="7">The sequence shown here is derived from an EMBL/GenBank/DDBJ whole genome shotgun (WGS) entry which is preliminary data.</text>
</comment>
<dbReference type="EMBL" id="AZIL01000700">
    <property type="protein sequence ID" value="EWM26179.1"/>
    <property type="molecule type" value="Genomic_DNA"/>
</dbReference>
<evidence type="ECO:0000256" key="3">
    <source>
        <dbReference type="PIRSR" id="PIRSR601613-1"/>
    </source>
</evidence>
<evidence type="ECO:0000259" key="6">
    <source>
        <dbReference type="Pfam" id="PF01593"/>
    </source>
</evidence>
<dbReference type="InterPro" id="IPR001613">
    <property type="entry name" value="Flavin_amine_oxidase"/>
</dbReference>